<dbReference type="InterPro" id="IPR019791">
    <property type="entry name" value="Haem_peroxidase_animal"/>
</dbReference>
<sequence length="1066" mass="119082">MMQNLEKLHQLVETVFRKPSTAPDGLTDDEAAGPALKKQKTSAMHDIINLGAEGDVTLAQLLASFATGEPINDRKNLLENIVTVMQRLPSNSGLNEDISGALIAMLWNDLPHPAATTVSSTDKYHSADGSGNNIWTPELGKAGTPYARSVQPCKPKSPSLPDPELVFDQLLRRKGPFKEHPSGLNRLFFSFATIVIHELFQSNTANPFVNNTSSYVDLSTLYGNNAEDQKRVRSFENGRIFPDTIASDRLIQMPPGVVALLIMFSRNHNHIASRLYQINELEKYEPWETADADKKKWQDEDIFQLARNVNVGYFANVVLRDYVAGILNTLRQNSEWYLPLGAEIKGLGGQRLGRGLGNVVSVEFAVLYHWHSALSAADAQWIEETFKKDFNVQSADEISPAQFYRAAGEIAKKYQQTPANQWTFGGLKRDKDGRFNDEELVDLIKDCIDAPAHALGARGVPSALKIVEVMSQLQARKVFNVCTLNEFRKYLNLTQYKSFREWNPDTEIAAAAESLYGHIDNLELYPGLAAEQTKPAIPGSGLCPGQTTGRGILDDAISLIRGDRFLTYDWNTTTLTNWGLAQITSTPGAFGGLLAGLLFTNFPEGFTGTSTYAMFPFYTNQAIKKILEDNKVLKDYDTQRGSSNIRIVGIHSYEGCKRAFEDRATFATFYNRAIRNVSEGKEFIIGWDDQKQHDTRSKILHEAFYYPEFDEELIRFYQHTIPLLIEKRTLAFANSKRRQIDIVRDVCNAAPILWISQKFAIPIKDDEHPKGLLSTPELFGILLVLFVYCSFNILPKSEWTLRSKAMEMSGLLRAVLKARVQTNTGGLAEKAVDWLTHGTAYEVSADAARMYNALNKSGLPAADIVGDCIGMMVPVAGNVTQQATLLVDLFLTEGYEQYKARIIELAARDDKESQEEMVGWVLEGMRISGTVPGLPRMCTKDVKFQDGDKVIDIKKDDKVLIAISRASMDPKAFPNPEKLDPKRPRGSYLLLGWGLHYCFGARLVTATLATMMKEIFKLKNIRRVAGRAGRLARISEDLAGIDAKLYLDRNCTETPIPTSMRIEYDA</sequence>
<dbReference type="PANTHER" id="PTHR11903:SF37">
    <property type="entry name" value="PSI-PRODUCING OXYGENASE A"/>
    <property type="match status" value="1"/>
</dbReference>
<keyword evidence="2 7" id="KW-0349">Heme</keyword>
<keyword evidence="6 7" id="KW-0408">Iron</keyword>
<dbReference type="Pfam" id="PF00067">
    <property type="entry name" value="p450"/>
    <property type="match status" value="1"/>
</dbReference>
<dbReference type="PANTHER" id="PTHR11903">
    <property type="entry name" value="PROSTAGLANDIN G/H SYNTHASE"/>
    <property type="match status" value="1"/>
</dbReference>
<keyword evidence="5" id="KW-0560">Oxidoreductase</keyword>
<evidence type="ECO:0008006" key="10">
    <source>
        <dbReference type="Google" id="ProtNLM"/>
    </source>
</evidence>
<reference evidence="8" key="1">
    <citation type="submission" date="2020-05" db="EMBL/GenBank/DDBJ databases">
        <title>Phylogenomic resolution of chytrid fungi.</title>
        <authorList>
            <person name="Stajich J.E."/>
            <person name="Amses K."/>
            <person name="Simmons R."/>
            <person name="Seto K."/>
            <person name="Myers J."/>
            <person name="Bonds A."/>
            <person name="Quandt C.A."/>
            <person name="Barry K."/>
            <person name="Liu P."/>
            <person name="Grigoriev I."/>
            <person name="Longcore J.E."/>
            <person name="James T.Y."/>
        </authorList>
    </citation>
    <scope>NUCLEOTIDE SEQUENCE</scope>
    <source>
        <strain evidence="8">JEL0379</strain>
    </source>
</reference>
<dbReference type="Gene3D" id="1.10.640.10">
    <property type="entry name" value="Haem peroxidase domain superfamily, animal type"/>
    <property type="match status" value="1"/>
</dbReference>
<protein>
    <recommendedName>
        <fullName evidence="10">Linoleate diol synthase</fullName>
    </recommendedName>
</protein>
<dbReference type="EMBL" id="JADGJQ010000052">
    <property type="protein sequence ID" value="KAJ3175439.1"/>
    <property type="molecule type" value="Genomic_DNA"/>
</dbReference>
<keyword evidence="4" id="KW-0223">Dioxygenase</keyword>
<evidence type="ECO:0000256" key="5">
    <source>
        <dbReference type="ARBA" id="ARBA00023002"/>
    </source>
</evidence>
<dbReference type="Proteomes" id="UP001212152">
    <property type="component" value="Unassembled WGS sequence"/>
</dbReference>
<evidence type="ECO:0000313" key="9">
    <source>
        <dbReference type="Proteomes" id="UP001212152"/>
    </source>
</evidence>
<dbReference type="GO" id="GO:0004601">
    <property type="term" value="F:peroxidase activity"/>
    <property type="evidence" value="ECO:0007669"/>
    <property type="project" value="InterPro"/>
</dbReference>
<comment type="subunit">
    <text evidence="1">Homotetramer.</text>
</comment>
<dbReference type="GO" id="GO:0020037">
    <property type="term" value="F:heme binding"/>
    <property type="evidence" value="ECO:0007669"/>
    <property type="project" value="InterPro"/>
</dbReference>
<dbReference type="GO" id="GO:0005506">
    <property type="term" value="F:iron ion binding"/>
    <property type="evidence" value="ECO:0007669"/>
    <property type="project" value="InterPro"/>
</dbReference>
<dbReference type="CDD" id="cd09817">
    <property type="entry name" value="linoleate_diol_synthase_like"/>
    <property type="match status" value="1"/>
</dbReference>
<feature type="binding site" description="axial binding residue" evidence="7">
    <location>
        <position position="371"/>
    </location>
    <ligand>
        <name>heme b</name>
        <dbReference type="ChEBI" id="CHEBI:60344"/>
    </ligand>
    <ligandPart>
        <name>Fe</name>
        <dbReference type="ChEBI" id="CHEBI:18248"/>
    </ligandPart>
</feature>
<comment type="caution">
    <text evidence="8">The sequence shown here is derived from an EMBL/GenBank/DDBJ whole genome shotgun (WGS) entry which is preliminary data.</text>
</comment>
<evidence type="ECO:0000256" key="7">
    <source>
        <dbReference type="PIRSR" id="PIRSR619791-2"/>
    </source>
</evidence>
<proteinExistence type="predicted"/>
<dbReference type="InterPro" id="IPR037120">
    <property type="entry name" value="Haem_peroxidase_sf_animal"/>
</dbReference>
<evidence type="ECO:0000256" key="4">
    <source>
        <dbReference type="ARBA" id="ARBA00022964"/>
    </source>
</evidence>
<dbReference type="PROSITE" id="PS50292">
    <property type="entry name" value="PEROXIDASE_3"/>
    <property type="match status" value="1"/>
</dbReference>
<dbReference type="CDD" id="cd20612">
    <property type="entry name" value="CYP_LDS-like_C"/>
    <property type="match status" value="1"/>
</dbReference>
<dbReference type="InterPro" id="IPR050783">
    <property type="entry name" value="Oxylipin_biosynth_metab"/>
</dbReference>
<dbReference type="AlphaFoldDB" id="A0AAD5TGG4"/>
<dbReference type="InterPro" id="IPR001128">
    <property type="entry name" value="Cyt_P450"/>
</dbReference>
<accession>A0AAD5TGG4</accession>
<evidence type="ECO:0000256" key="3">
    <source>
        <dbReference type="ARBA" id="ARBA00022723"/>
    </source>
</evidence>
<keyword evidence="9" id="KW-1185">Reference proteome</keyword>
<evidence type="ECO:0000256" key="1">
    <source>
        <dbReference type="ARBA" id="ARBA00011881"/>
    </source>
</evidence>
<dbReference type="Pfam" id="PF03098">
    <property type="entry name" value="An_peroxidase"/>
    <property type="match status" value="2"/>
</dbReference>
<evidence type="ECO:0000256" key="6">
    <source>
        <dbReference type="ARBA" id="ARBA00023004"/>
    </source>
</evidence>
<dbReference type="GO" id="GO:0004497">
    <property type="term" value="F:monooxygenase activity"/>
    <property type="evidence" value="ECO:0007669"/>
    <property type="project" value="InterPro"/>
</dbReference>
<keyword evidence="3 7" id="KW-0479">Metal-binding</keyword>
<dbReference type="Gene3D" id="1.10.630.10">
    <property type="entry name" value="Cytochrome P450"/>
    <property type="match status" value="1"/>
</dbReference>
<dbReference type="SUPFAM" id="SSF48113">
    <property type="entry name" value="Heme-dependent peroxidases"/>
    <property type="match status" value="1"/>
</dbReference>
<dbReference type="GO" id="GO:0006979">
    <property type="term" value="P:response to oxidative stress"/>
    <property type="evidence" value="ECO:0007669"/>
    <property type="project" value="InterPro"/>
</dbReference>
<evidence type="ECO:0000256" key="2">
    <source>
        <dbReference type="ARBA" id="ARBA00022617"/>
    </source>
</evidence>
<gene>
    <name evidence="8" type="ORF">HDU87_006259</name>
</gene>
<dbReference type="GO" id="GO:0006631">
    <property type="term" value="P:fatty acid metabolic process"/>
    <property type="evidence" value="ECO:0007669"/>
    <property type="project" value="UniProtKB-ARBA"/>
</dbReference>
<name>A0AAD5TGG4_9FUNG</name>
<organism evidence="8 9">
    <name type="scientific">Geranomyces variabilis</name>
    <dbReference type="NCBI Taxonomy" id="109894"/>
    <lineage>
        <taxon>Eukaryota</taxon>
        <taxon>Fungi</taxon>
        <taxon>Fungi incertae sedis</taxon>
        <taxon>Chytridiomycota</taxon>
        <taxon>Chytridiomycota incertae sedis</taxon>
        <taxon>Chytridiomycetes</taxon>
        <taxon>Spizellomycetales</taxon>
        <taxon>Powellomycetaceae</taxon>
        <taxon>Geranomyces</taxon>
    </lineage>
</organism>
<evidence type="ECO:0000313" key="8">
    <source>
        <dbReference type="EMBL" id="KAJ3175439.1"/>
    </source>
</evidence>
<dbReference type="SUPFAM" id="SSF48264">
    <property type="entry name" value="Cytochrome P450"/>
    <property type="match status" value="1"/>
</dbReference>
<dbReference type="GO" id="GO:0051213">
    <property type="term" value="F:dioxygenase activity"/>
    <property type="evidence" value="ECO:0007669"/>
    <property type="project" value="UniProtKB-KW"/>
</dbReference>
<dbReference type="InterPro" id="IPR034812">
    <property type="entry name" value="Ppo-like_N"/>
</dbReference>
<dbReference type="GO" id="GO:0016705">
    <property type="term" value="F:oxidoreductase activity, acting on paired donors, with incorporation or reduction of molecular oxygen"/>
    <property type="evidence" value="ECO:0007669"/>
    <property type="project" value="InterPro"/>
</dbReference>
<dbReference type="InterPro" id="IPR010255">
    <property type="entry name" value="Haem_peroxidase_sf"/>
</dbReference>
<dbReference type="InterPro" id="IPR036396">
    <property type="entry name" value="Cyt_P450_sf"/>
</dbReference>